<dbReference type="InterPro" id="IPR008271">
    <property type="entry name" value="Ser/Thr_kinase_AS"/>
</dbReference>
<dbReference type="AlphaFoldDB" id="A0A6V7U429"/>
<feature type="binding site" evidence="10">
    <location>
        <position position="85"/>
    </location>
    <ligand>
        <name>ATP</name>
        <dbReference type="ChEBI" id="CHEBI:30616"/>
    </ligand>
</feature>
<dbReference type="SUPFAM" id="SSF56112">
    <property type="entry name" value="Protein kinase-like (PK-like)"/>
    <property type="match status" value="1"/>
</dbReference>
<dbReference type="GO" id="GO:0005524">
    <property type="term" value="F:ATP binding"/>
    <property type="evidence" value="ECO:0007669"/>
    <property type="project" value="UniProtKB-UniRule"/>
</dbReference>
<accession>A0A6V7U429</accession>
<evidence type="ECO:0000256" key="2">
    <source>
        <dbReference type="ARBA" id="ARBA00012513"/>
    </source>
</evidence>
<comment type="catalytic activity">
    <reaction evidence="8">
        <text>L-threonyl-[protein] + ATP = O-phospho-L-threonyl-[protein] + ADP + H(+)</text>
        <dbReference type="Rhea" id="RHEA:46608"/>
        <dbReference type="Rhea" id="RHEA-COMP:11060"/>
        <dbReference type="Rhea" id="RHEA-COMP:11605"/>
        <dbReference type="ChEBI" id="CHEBI:15378"/>
        <dbReference type="ChEBI" id="CHEBI:30013"/>
        <dbReference type="ChEBI" id="CHEBI:30616"/>
        <dbReference type="ChEBI" id="CHEBI:61977"/>
        <dbReference type="ChEBI" id="CHEBI:456216"/>
        <dbReference type="EC" id="2.7.11.1"/>
    </reaction>
</comment>
<keyword evidence="7 10" id="KW-0067">ATP-binding</keyword>
<evidence type="ECO:0000256" key="12">
    <source>
        <dbReference type="SAM" id="MobiDB-lite"/>
    </source>
</evidence>
<dbReference type="Pfam" id="PF00069">
    <property type="entry name" value="Pkinase"/>
    <property type="match status" value="1"/>
</dbReference>
<evidence type="ECO:0000313" key="15">
    <source>
        <dbReference type="Proteomes" id="UP000580250"/>
    </source>
</evidence>
<evidence type="ECO:0000256" key="5">
    <source>
        <dbReference type="ARBA" id="ARBA00022741"/>
    </source>
</evidence>
<reference evidence="14 15" key="1">
    <citation type="submission" date="2020-08" db="EMBL/GenBank/DDBJ databases">
        <authorList>
            <person name="Koutsovoulos G."/>
            <person name="Danchin GJ E."/>
        </authorList>
    </citation>
    <scope>NUCLEOTIDE SEQUENCE [LARGE SCALE GENOMIC DNA]</scope>
</reference>
<evidence type="ECO:0000256" key="11">
    <source>
        <dbReference type="RuleBase" id="RU000304"/>
    </source>
</evidence>
<feature type="region of interest" description="Disordered" evidence="12">
    <location>
        <begin position="365"/>
        <end position="387"/>
    </location>
</feature>
<keyword evidence="6" id="KW-0418">Kinase</keyword>
<name>A0A6V7U429_MELEN</name>
<comment type="caution">
    <text evidence="14">The sequence shown here is derived from an EMBL/GenBank/DDBJ whole genome shotgun (WGS) entry which is preliminary data.</text>
</comment>
<proteinExistence type="inferred from homology"/>
<dbReference type="InterPro" id="IPR000719">
    <property type="entry name" value="Prot_kinase_dom"/>
</dbReference>
<dbReference type="Gene3D" id="3.30.200.20">
    <property type="entry name" value="Phosphorylase Kinase, domain 1"/>
    <property type="match status" value="1"/>
</dbReference>
<dbReference type="Proteomes" id="UP000580250">
    <property type="component" value="Unassembled WGS sequence"/>
</dbReference>
<gene>
    <name evidence="14" type="ORF">MENT_LOCUS8111</name>
</gene>
<evidence type="ECO:0000256" key="1">
    <source>
        <dbReference type="ARBA" id="ARBA00010886"/>
    </source>
</evidence>
<evidence type="ECO:0000256" key="4">
    <source>
        <dbReference type="ARBA" id="ARBA00022679"/>
    </source>
</evidence>
<dbReference type="EC" id="2.7.11.1" evidence="2"/>
<evidence type="ECO:0000259" key="13">
    <source>
        <dbReference type="PROSITE" id="PS50011"/>
    </source>
</evidence>
<dbReference type="PROSITE" id="PS00107">
    <property type="entry name" value="PROTEIN_KINASE_ATP"/>
    <property type="match status" value="1"/>
</dbReference>
<evidence type="ECO:0000256" key="10">
    <source>
        <dbReference type="PROSITE-ProRule" id="PRU10141"/>
    </source>
</evidence>
<evidence type="ECO:0000313" key="14">
    <source>
        <dbReference type="EMBL" id="CAD2144986.1"/>
    </source>
</evidence>
<keyword evidence="4" id="KW-0808">Transferase</keyword>
<dbReference type="PROSITE" id="PS50011">
    <property type="entry name" value="PROTEIN_KINASE_DOM"/>
    <property type="match status" value="1"/>
</dbReference>
<dbReference type="OrthoDB" id="248923at2759"/>
<feature type="compositionally biased region" description="Polar residues" evidence="12">
    <location>
        <begin position="366"/>
        <end position="387"/>
    </location>
</feature>
<protein>
    <recommendedName>
        <fullName evidence="2">non-specific serine/threonine protein kinase</fullName>
        <ecNumber evidence="2">2.7.11.1</ecNumber>
    </recommendedName>
</protein>
<evidence type="ECO:0000256" key="9">
    <source>
        <dbReference type="ARBA" id="ARBA00048679"/>
    </source>
</evidence>
<evidence type="ECO:0000256" key="6">
    <source>
        <dbReference type="ARBA" id="ARBA00022777"/>
    </source>
</evidence>
<dbReference type="InterPro" id="IPR051131">
    <property type="entry name" value="NEK_Ser/Thr_kinase_NIMA"/>
</dbReference>
<organism evidence="14 15">
    <name type="scientific">Meloidogyne enterolobii</name>
    <name type="common">Root-knot nematode worm</name>
    <name type="synonym">Meloidogyne mayaguensis</name>
    <dbReference type="NCBI Taxonomy" id="390850"/>
    <lineage>
        <taxon>Eukaryota</taxon>
        <taxon>Metazoa</taxon>
        <taxon>Ecdysozoa</taxon>
        <taxon>Nematoda</taxon>
        <taxon>Chromadorea</taxon>
        <taxon>Rhabditida</taxon>
        <taxon>Tylenchina</taxon>
        <taxon>Tylenchomorpha</taxon>
        <taxon>Tylenchoidea</taxon>
        <taxon>Meloidogynidae</taxon>
        <taxon>Meloidogyninae</taxon>
        <taxon>Meloidogyne</taxon>
    </lineage>
</organism>
<evidence type="ECO:0000256" key="7">
    <source>
        <dbReference type="ARBA" id="ARBA00022840"/>
    </source>
</evidence>
<dbReference type="EMBL" id="CAJEWN010000034">
    <property type="protein sequence ID" value="CAD2144986.1"/>
    <property type="molecule type" value="Genomic_DNA"/>
</dbReference>
<dbReference type="SMART" id="SM00220">
    <property type="entry name" value="S_TKc"/>
    <property type="match status" value="1"/>
</dbReference>
<dbReference type="Gene3D" id="1.10.510.10">
    <property type="entry name" value="Transferase(Phosphotransferase) domain 1"/>
    <property type="match status" value="1"/>
</dbReference>
<dbReference type="InterPro" id="IPR011009">
    <property type="entry name" value="Kinase-like_dom_sf"/>
</dbReference>
<sequence>MSSSTTSSPNSSAAPTSSSSFVINGSSTSLHNLHLNNIGQQQLIDPNRYNSLDYFELSGKLGKGQFSEVLKAKNKMTGRMVAIKKIELDLMKNKKAREDCRKEIDLLKQLQHENIIRYFCSFIVADQSKEYLMIVLELAEAGDLSRLLRTFKKNFRLLPERSIWKYFVQISRAIAYMHSRSIMHRDIKPANVFISSGGIVKLGDLGLGRFLSMETMNLSTFKKGMVFSIVGTPYYMSPERMNESGYSFKSDIWSVGCVLYEMAALQSPFFGEKQNLLALVRKISKCEYPPIPSNIYSQHLKLTVSNCICANPARRFDARDVLTVAEHMHSHFSSISKSQQKIHSAPQLITNTTTTIRQPQPVRRIQVSSNRSPTTLPQLGGRQNTQL</sequence>
<dbReference type="InterPro" id="IPR017441">
    <property type="entry name" value="Protein_kinase_ATP_BS"/>
</dbReference>
<evidence type="ECO:0000256" key="8">
    <source>
        <dbReference type="ARBA" id="ARBA00047899"/>
    </source>
</evidence>
<keyword evidence="3 11" id="KW-0723">Serine/threonine-protein kinase</keyword>
<dbReference type="PROSITE" id="PS00108">
    <property type="entry name" value="PROTEIN_KINASE_ST"/>
    <property type="match status" value="1"/>
</dbReference>
<dbReference type="PANTHER" id="PTHR44899:SF3">
    <property type="entry name" value="SERINE_THREONINE-PROTEIN KINASE NEK1"/>
    <property type="match status" value="1"/>
</dbReference>
<keyword evidence="5 10" id="KW-0547">Nucleotide-binding</keyword>
<feature type="domain" description="Protein kinase" evidence="13">
    <location>
        <begin position="55"/>
        <end position="332"/>
    </location>
</feature>
<dbReference type="PANTHER" id="PTHR44899">
    <property type="entry name" value="CAMK FAMILY PROTEIN KINASE"/>
    <property type="match status" value="1"/>
</dbReference>
<evidence type="ECO:0000256" key="3">
    <source>
        <dbReference type="ARBA" id="ARBA00022527"/>
    </source>
</evidence>
<comment type="similarity">
    <text evidence="1">Belongs to the protein kinase superfamily. NEK Ser/Thr protein kinase family. NIMA subfamily.</text>
</comment>
<dbReference type="GO" id="GO:0004674">
    <property type="term" value="F:protein serine/threonine kinase activity"/>
    <property type="evidence" value="ECO:0007669"/>
    <property type="project" value="UniProtKB-KW"/>
</dbReference>
<comment type="catalytic activity">
    <reaction evidence="9">
        <text>L-seryl-[protein] + ATP = O-phospho-L-seryl-[protein] + ADP + H(+)</text>
        <dbReference type="Rhea" id="RHEA:17989"/>
        <dbReference type="Rhea" id="RHEA-COMP:9863"/>
        <dbReference type="Rhea" id="RHEA-COMP:11604"/>
        <dbReference type="ChEBI" id="CHEBI:15378"/>
        <dbReference type="ChEBI" id="CHEBI:29999"/>
        <dbReference type="ChEBI" id="CHEBI:30616"/>
        <dbReference type="ChEBI" id="CHEBI:83421"/>
        <dbReference type="ChEBI" id="CHEBI:456216"/>
        <dbReference type="EC" id="2.7.11.1"/>
    </reaction>
</comment>